<keyword evidence="2" id="KW-1185">Reference proteome</keyword>
<proteinExistence type="predicted"/>
<evidence type="ECO:0000313" key="2">
    <source>
        <dbReference type="Proteomes" id="UP000675881"/>
    </source>
</evidence>
<gene>
    <name evidence="1" type="ORF">LSAA_7913</name>
</gene>
<dbReference type="AlphaFoldDB" id="A0A7R8CRH9"/>
<organism evidence="1 2">
    <name type="scientific">Lepeophtheirus salmonis</name>
    <name type="common">Salmon louse</name>
    <name type="synonym">Caligus salmonis</name>
    <dbReference type="NCBI Taxonomy" id="72036"/>
    <lineage>
        <taxon>Eukaryota</taxon>
        <taxon>Metazoa</taxon>
        <taxon>Ecdysozoa</taxon>
        <taxon>Arthropoda</taxon>
        <taxon>Crustacea</taxon>
        <taxon>Multicrustacea</taxon>
        <taxon>Hexanauplia</taxon>
        <taxon>Copepoda</taxon>
        <taxon>Siphonostomatoida</taxon>
        <taxon>Caligidae</taxon>
        <taxon>Lepeophtheirus</taxon>
    </lineage>
</organism>
<dbReference type="Pfam" id="PF05380">
    <property type="entry name" value="Peptidase_A17"/>
    <property type="match status" value="1"/>
</dbReference>
<reference evidence="1" key="1">
    <citation type="submission" date="2021-02" db="EMBL/GenBank/DDBJ databases">
        <authorList>
            <person name="Bekaert M."/>
        </authorList>
    </citation>
    <scope>NUCLEOTIDE SEQUENCE</scope>
    <source>
        <strain evidence="1">IoA-00</strain>
    </source>
</reference>
<name>A0A7R8CRH9_LEPSM</name>
<evidence type="ECO:0000313" key="1">
    <source>
        <dbReference type="EMBL" id="CAF2905887.1"/>
    </source>
</evidence>
<dbReference type="InterPro" id="IPR008042">
    <property type="entry name" value="Retrotrans_Pao"/>
</dbReference>
<dbReference type="PANTHER" id="PTHR47331:SF8">
    <property type="match status" value="1"/>
</dbReference>
<sequence>MNSWKFKSQYPTAVNVFDNDMYVDGLVTGTSGTIEAKQMVDQLININSYGQFQPRKWCSNIPEVISHLTNELFNKEDITLILDQNKALSYSWNSREDKTWNRKIKGNDLLPRDLAERWLPWTPELRLLKISVPRCVMKPNLNYKDAEFCVFGDASSKGWSAVLYVGFILNDESIKLGFFTSLTRIRQHKEITIRRMELEAAVYLLALLNICTQCIQLKL</sequence>
<dbReference type="OrthoDB" id="6381572at2759"/>
<protein>
    <submittedName>
        <fullName evidence="1">(salmon louse) hypothetical protein</fullName>
    </submittedName>
</protein>
<dbReference type="EMBL" id="HG994582">
    <property type="protein sequence ID" value="CAF2905887.1"/>
    <property type="molecule type" value="Genomic_DNA"/>
</dbReference>
<dbReference type="Proteomes" id="UP000675881">
    <property type="component" value="Chromosome 3"/>
</dbReference>
<dbReference type="PANTHER" id="PTHR47331">
    <property type="entry name" value="PHD-TYPE DOMAIN-CONTAINING PROTEIN"/>
    <property type="match status" value="1"/>
</dbReference>
<accession>A0A7R8CRH9</accession>